<feature type="region of interest" description="Disordered" evidence="1">
    <location>
        <begin position="23"/>
        <end position="233"/>
    </location>
</feature>
<evidence type="ECO:0000256" key="1">
    <source>
        <dbReference type="SAM" id="MobiDB-lite"/>
    </source>
</evidence>
<sequence length="745" mass="74204">MVGGRKVLLSIAALSGFGFDNALGGQLGRNGGANGAISRQQPEVVPVSQPPATVARRATSSEESVGSIVGGRTEEPPIPDVKPASASDLDETSLVNLAASSTSSSPPPVSSTDSTKAPPTRVGKPESEGTENAGSTGSAGTEHISVGETLTSTLEPFTPPSAPDLSSSTSAADVTTPDAATATPPRGGPPRGGPSRAPTKGSSASITQATTETVDLGYGQPTTNNGDTTFATSIRSGNQTFTNLPSQTLRYCHPSEVTPAPTSWSVVHTTTVTWYGNPDDYTQPYPPISVPDESSPATCIVPVEPPKFTISVCASTGEGTQYLTCDLTTRTESYGFGIQTSATPQVVFLTTDKNPAVVYSTLSRPDYGVSQGPETRDDHATPTGASNGDHSGGHSSGGGPQGITESAQRPTPTPITVAVQPTGVVINGHTIRDNPAQPTQVVIIAGETFTINPTRVVGGGATIDRPSATGGVYLPSPTSTNIAGVPVVVSSSVAIIGGSSFTLGPTPTTAVVSGQTFTIGPNTIAGASQTLPLPTLPSPTEVVVAGGDLITAIGSSVLVIHGTTLTYAAPEAFVPHTGTDSDSDGITVVTIDDDVLTLGPGGVTAQHGSIIIGGSHASGPQDTQYALVGGATVTKVGASVVVINGVSYTIGPGTGTTTTAVGGETVTVAPDGVVVGSLSLNYPFGMTTVITPGVGAGGGPGAHATGKGSYADGGDGEEDGVGAIRPWLMGVGWGVGVAMLLGALV</sequence>
<reference evidence="3" key="1">
    <citation type="journal article" date="2023" name="Mol. Phylogenet. Evol.">
        <title>Genome-scale phylogeny and comparative genomics of the fungal order Sordariales.</title>
        <authorList>
            <person name="Hensen N."/>
            <person name="Bonometti L."/>
            <person name="Westerberg I."/>
            <person name="Brannstrom I.O."/>
            <person name="Guillou S."/>
            <person name="Cros-Aarteil S."/>
            <person name="Calhoun S."/>
            <person name="Haridas S."/>
            <person name="Kuo A."/>
            <person name="Mondo S."/>
            <person name="Pangilinan J."/>
            <person name="Riley R."/>
            <person name="LaButti K."/>
            <person name="Andreopoulos B."/>
            <person name="Lipzen A."/>
            <person name="Chen C."/>
            <person name="Yan M."/>
            <person name="Daum C."/>
            <person name="Ng V."/>
            <person name="Clum A."/>
            <person name="Steindorff A."/>
            <person name="Ohm R.A."/>
            <person name="Martin F."/>
            <person name="Silar P."/>
            <person name="Natvig D.O."/>
            <person name="Lalanne C."/>
            <person name="Gautier V."/>
            <person name="Ament-Velasquez S.L."/>
            <person name="Kruys A."/>
            <person name="Hutchinson M.I."/>
            <person name="Powell A.J."/>
            <person name="Barry K."/>
            <person name="Miller A.N."/>
            <person name="Grigoriev I.V."/>
            <person name="Debuchy R."/>
            <person name="Gladieux P."/>
            <person name="Hiltunen Thoren M."/>
            <person name="Johannesson H."/>
        </authorList>
    </citation>
    <scope>NUCLEOTIDE SEQUENCE</scope>
    <source>
        <strain evidence="3">CBS 141.50</strain>
    </source>
</reference>
<feature type="compositionally biased region" description="Low complexity" evidence="1">
    <location>
        <begin position="100"/>
        <end position="115"/>
    </location>
</feature>
<feature type="compositionally biased region" description="Low complexity" evidence="1">
    <location>
        <begin position="61"/>
        <end position="71"/>
    </location>
</feature>
<feature type="region of interest" description="Disordered" evidence="1">
    <location>
        <begin position="363"/>
        <end position="415"/>
    </location>
</feature>
<accession>A0AAN6V058</accession>
<feature type="compositionally biased region" description="Low complexity" evidence="1">
    <location>
        <begin position="166"/>
        <end position="185"/>
    </location>
</feature>
<dbReference type="RefSeq" id="XP_062634462.1">
    <property type="nucleotide sequence ID" value="XM_062778066.1"/>
</dbReference>
<feature type="compositionally biased region" description="Polar residues" evidence="1">
    <location>
        <begin position="220"/>
        <end position="233"/>
    </location>
</feature>
<evidence type="ECO:0000256" key="2">
    <source>
        <dbReference type="SAM" id="SignalP"/>
    </source>
</evidence>
<evidence type="ECO:0000313" key="3">
    <source>
        <dbReference type="EMBL" id="KAK4141091.1"/>
    </source>
</evidence>
<dbReference type="EMBL" id="MU853618">
    <property type="protein sequence ID" value="KAK4141091.1"/>
    <property type="molecule type" value="Genomic_DNA"/>
</dbReference>
<feature type="chain" id="PRO_5042820966" evidence="2">
    <location>
        <begin position="25"/>
        <end position="745"/>
    </location>
</feature>
<comment type="caution">
    <text evidence="3">The sequence shown here is derived from an EMBL/GenBank/DDBJ whole genome shotgun (WGS) entry which is preliminary data.</text>
</comment>
<protein>
    <submittedName>
        <fullName evidence="3">Uncharacterized protein</fullName>
    </submittedName>
</protein>
<feature type="compositionally biased region" description="Low complexity" evidence="1">
    <location>
        <begin position="40"/>
        <end position="51"/>
    </location>
</feature>
<dbReference type="AlphaFoldDB" id="A0AAN6V058"/>
<proteinExistence type="predicted"/>
<feature type="compositionally biased region" description="Polar residues" evidence="1">
    <location>
        <begin position="130"/>
        <end position="139"/>
    </location>
</feature>
<feature type="compositionally biased region" description="Gly residues" evidence="1">
    <location>
        <begin position="25"/>
        <end position="34"/>
    </location>
</feature>
<dbReference type="GeneID" id="87814679"/>
<feature type="signal peptide" evidence="2">
    <location>
        <begin position="1"/>
        <end position="24"/>
    </location>
</feature>
<reference evidence="3" key="2">
    <citation type="submission" date="2023-05" db="EMBL/GenBank/DDBJ databases">
        <authorList>
            <consortium name="Lawrence Berkeley National Laboratory"/>
            <person name="Steindorff A."/>
            <person name="Hensen N."/>
            <person name="Bonometti L."/>
            <person name="Westerberg I."/>
            <person name="Brannstrom I.O."/>
            <person name="Guillou S."/>
            <person name="Cros-Aarteil S."/>
            <person name="Calhoun S."/>
            <person name="Haridas S."/>
            <person name="Kuo A."/>
            <person name="Mondo S."/>
            <person name="Pangilinan J."/>
            <person name="Riley R."/>
            <person name="Labutti K."/>
            <person name="Andreopoulos B."/>
            <person name="Lipzen A."/>
            <person name="Chen C."/>
            <person name="Yanf M."/>
            <person name="Daum C."/>
            <person name="Ng V."/>
            <person name="Clum A."/>
            <person name="Ohm R."/>
            <person name="Martin F."/>
            <person name="Silar P."/>
            <person name="Natvig D."/>
            <person name="Lalanne C."/>
            <person name="Gautier V."/>
            <person name="Ament-Velasquez S.L."/>
            <person name="Kruys A."/>
            <person name="Hutchinson M.I."/>
            <person name="Powell A.J."/>
            <person name="Barry K."/>
            <person name="Miller A.N."/>
            <person name="Grigoriev I.V."/>
            <person name="Debuchy R."/>
            <person name="Gladieux P."/>
            <person name="Thoren M.H."/>
            <person name="Johannesson H."/>
        </authorList>
    </citation>
    <scope>NUCLEOTIDE SEQUENCE</scope>
    <source>
        <strain evidence="3">CBS 141.50</strain>
    </source>
</reference>
<dbReference type="Proteomes" id="UP001302676">
    <property type="component" value="Unassembled WGS sequence"/>
</dbReference>
<evidence type="ECO:0000313" key="4">
    <source>
        <dbReference type="Proteomes" id="UP001302676"/>
    </source>
</evidence>
<gene>
    <name evidence="3" type="ORF">C8A04DRAFT_14377</name>
</gene>
<keyword evidence="2" id="KW-0732">Signal</keyword>
<name>A0AAN6V058_9PEZI</name>
<keyword evidence="4" id="KW-1185">Reference proteome</keyword>
<organism evidence="3 4">
    <name type="scientific">Dichotomopilus funicola</name>
    <dbReference type="NCBI Taxonomy" id="1934379"/>
    <lineage>
        <taxon>Eukaryota</taxon>
        <taxon>Fungi</taxon>
        <taxon>Dikarya</taxon>
        <taxon>Ascomycota</taxon>
        <taxon>Pezizomycotina</taxon>
        <taxon>Sordariomycetes</taxon>
        <taxon>Sordariomycetidae</taxon>
        <taxon>Sordariales</taxon>
        <taxon>Chaetomiaceae</taxon>
        <taxon>Dichotomopilus</taxon>
    </lineage>
</organism>
<feature type="compositionally biased region" description="Polar residues" evidence="1">
    <location>
        <begin position="200"/>
        <end position="213"/>
    </location>
</feature>